<evidence type="ECO:0000256" key="4">
    <source>
        <dbReference type="ARBA" id="ARBA00023125"/>
    </source>
</evidence>
<dbReference type="GO" id="GO:0140664">
    <property type="term" value="F:ATP-dependent DNA damage sensor activity"/>
    <property type="evidence" value="ECO:0007669"/>
    <property type="project" value="InterPro"/>
</dbReference>
<comment type="caution">
    <text evidence="7">The sequence shown here is derived from an EMBL/GenBank/DDBJ whole genome shotgun (WGS) entry which is preliminary data.</text>
</comment>
<name>A0A177BEC0_9BILA</name>
<comment type="similarity">
    <text evidence="1">Belongs to the DNA mismatch repair MutS family.</text>
</comment>
<dbReference type="Gene3D" id="1.10.1420.10">
    <property type="match status" value="2"/>
</dbReference>
<dbReference type="GO" id="GO:0007131">
    <property type="term" value="P:reciprocal meiotic recombination"/>
    <property type="evidence" value="ECO:0007669"/>
    <property type="project" value="TreeGrafter"/>
</dbReference>
<evidence type="ECO:0000256" key="1">
    <source>
        <dbReference type="ARBA" id="ARBA00006271"/>
    </source>
</evidence>
<gene>
    <name evidence="7" type="ORF">A3Q56_00303</name>
</gene>
<dbReference type="InterPro" id="IPR036187">
    <property type="entry name" value="DNA_mismatch_repair_MutS_sf"/>
</dbReference>
<dbReference type="GO" id="GO:0030983">
    <property type="term" value="F:mismatched DNA binding"/>
    <property type="evidence" value="ECO:0007669"/>
    <property type="project" value="InterPro"/>
</dbReference>
<proteinExistence type="inferred from homology"/>
<dbReference type="InterPro" id="IPR045076">
    <property type="entry name" value="MutS"/>
</dbReference>
<dbReference type="Pfam" id="PF05190">
    <property type="entry name" value="MutS_IV"/>
    <property type="match status" value="1"/>
</dbReference>
<accession>A0A177BEC0</accession>
<dbReference type="SUPFAM" id="SSF52540">
    <property type="entry name" value="P-loop containing nucleoside triphosphate hydrolases"/>
    <property type="match status" value="1"/>
</dbReference>
<dbReference type="GO" id="GO:0005524">
    <property type="term" value="F:ATP binding"/>
    <property type="evidence" value="ECO:0007669"/>
    <property type="project" value="UniProtKB-KW"/>
</dbReference>
<dbReference type="PROSITE" id="PS00486">
    <property type="entry name" value="DNA_MISMATCH_REPAIR_2"/>
    <property type="match status" value="1"/>
</dbReference>
<organism evidence="7 8">
    <name type="scientific">Intoshia linei</name>
    <dbReference type="NCBI Taxonomy" id="1819745"/>
    <lineage>
        <taxon>Eukaryota</taxon>
        <taxon>Metazoa</taxon>
        <taxon>Spiralia</taxon>
        <taxon>Lophotrochozoa</taxon>
        <taxon>Mesozoa</taxon>
        <taxon>Orthonectida</taxon>
        <taxon>Rhopaluridae</taxon>
        <taxon>Intoshia</taxon>
    </lineage>
</organism>
<evidence type="ECO:0000256" key="2">
    <source>
        <dbReference type="ARBA" id="ARBA00022741"/>
    </source>
</evidence>
<dbReference type="SMART" id="SM00534">
    <property type="entry name" value="MUTSac"/>
    <property type="match status" value="1"/>
</dbReference>
<dbReference type="GO" id="GO:0005634">
    <property type="term" value="C:nucleus"/>
    <property type="evidence" value="ECO:0007669"/>
    <property type="project" value="TreeGrafter"/>
</dbReference>
<dbReference type="Proteomes" id="UP000078046">
    <property type="component" value="Unassembled WGS sequence"/>
</dbReference>
<reference evidence="7 8" key="1">
    <citation type="submission" date="2016-04" db="EMBL/GenBank/DDBJ databases">
        <title>The genome of Intoshia linei affirms orthonectids as highly simplified spiralians.</title>
        <authorList>
            <person name="Mikhailov K.V."/>
            <person name="Slusarev G.S."/>
            <person name="Nikitin M.A."/>
            <person name="Logacheva M.D."/>
            <person name="Penin A."/>
            <person name="Aleoshin V."/>
            <person name="Panchin Y.V."/>
        </authorList>
    </citation>
    <scope>NUCLEOTIDE SEQUENCE [LARGE SCALE GENOMIC DNA]</scope>
    <source>
        <strain evidence="7">Intl2013</strain>
        <tissue evidence="7">Whole animal</tissue>
    </source>
</reference>
<keyword evidence="8" id="KW-1185">Reference proteome</keyword>
<dbReference type="AlphaFoldDB" id="A0A177BEC0"/>
<dbReference type="SUPFAM" id="SSF48334">
    <property type="entry name" value="DNA repair protein MutS, domain III"/>
    <property type="match status" value="1"/>
</dbReference>
<dbReference type="GO" id="GO:0006298">
    <property type="term" value="P:mismatch repair"/>
    <property type="evidence" value="ECO:0007669"/>
    <property type="project" value="InterPro"/>
</dbReference>
<dbReference type="InterPro" id="IPR000432">
    <property type="entry name" value="DNA_mismatch_repair_MutS_C"/>
</dbReference>
<keyword evidence="5" id="KW-0469">Meiosis</keyword>
<dbReference type="Pfam" id="PF00488">
    <property type="entry name" value="MutS_V"/>
    <property type="match status" value="1"/>
</dbReference>
<evidence type="ECO:0000256" key="3">
    <source>
        <dbReference type="ARBA" id="ARBA00022840"/>
    </source>
</evidence>
<dbReference type="Gene3D" id="3.40.50.300">
    <property type="entry name" value="P-loop containing nucleotide triphosphate hydrolases"/>
    <property type="match status" value="1"/>
</dbReference>
<dbReference type="SMART" id="SM00533">
    <property type="entry name" value="MUTSd"/>
    <property type="match status" value="1"/>
</dbReference>
<evidence type="ECO:0000259" key="6">
    <source>
        <dbReference type="PROSITE" id="PS00486"/>
    </source>
</evidence>
<dbReference type="PIRSF" id="PIRSF005813">
    <property type="entry name" value="MSH2"/>
    <property type="match status" value="1"/>
</dbReference>
<dbReference type="OrthoDB" id="276261at2759"/>
<evidence type="ECO:0000313" key="8">
    <source>
        <dbReference type="Proteomes" id="UP000078046"/>
    </source>
</evidence>
<feature type="domain" description="DNA mismatch repair proteins mutS family" evidence="6">
    <location>
        <begin position="483"/>
        <end position="499"/>
    </location>
</feature>
<evidence type="ECO:0000256" key="5">
    <source>
        <dbReference type="ARBA" id="ARBA00023254"/>
    </source>
</evidence>
<evidence type="ECO:0000313" key="7">
    <source>
        <dbReference type="EMBL" id="OAF71904.1"/>
    </source>
</evidence>
<dbReference type="PANTHER" id="PTHR11361:SF21">
    <property type="entry name" value="MUTS PROTEIN HOMOLOG 4"/>
    <property type="match status" value="1"/>
</dbReference>
<keyword evidence="3" id="KW-0067">ATP-binding</keyword>
<keyword evidence="4" id="KW-0238">DNA-binding</keyword>
<dbReference type="Pfam" id="PF05192">
    <property type="entry name" value="MutS_III"/>
    <property type="match status" value="1"/>
</dbReference>
<dbReference type="InterPro" id="IPR007696">
    <property type="entry name" value="DNA_mismatch_repair_MutS_core"/>
</dbReference>
<dbReference type="EMBL" id="LWCA01000015">
    <property type="protein sequence ID" value="OAF71904.1"/>
    <property type="molecule type" value="Genomic_DNA"/>
</dbReference>
<dbReference type="PANTHER" id="PTHR11361">
    <property type="entry name" value="DNA MISMATCH REPAIR PROTEIN MUTS FAMILY MEMBER"/>
    <property type="match status" value="1"/>
</dbReference>
<keyword evidence="2" id="KW-0547">Nucleotide-binding</keyword>
<sequence length="655" mass="75022">MQLKEKYNILGALAAVINFTETTYNLQFYENSLHICFYKNADYCSIDSVTVSNLELIKSNYNLQKYTLIDVLNGCETKSGMYLLRENILSPLTNRDTIISRQNSVEELVTKKDKLRQVCNVLKKIVDFKIILPLFSIKSELYTNKSIENKISGLIALKQNLEICTTLQQITQEFQSPIIIEIRNAVSSQDIIDILETLNTYMQSEVQFSNAPLKFRTNKCHCIKNNINGYLDITRKMYIELVNDAPDIINSLREYHKLPLLLAYNTTRGYHIKLTVDNANVELPSDFIKVQRKRNFILFTVDELIILNLRISQCVQEIFFLSNSIVTELIEKVAPKLYSLYYITDNIYLLDILCCFAKYSFNNGTVRPQFGETLIIKNAKHAIMNAMPDLQISNNISLNQDKTGMIITGSNMSGKSTYLKMIAIIQIIAQMGCHVPATFASIKIRKSILSRMGNDNDILANCSTVTNEMKELNYVCKNCDQDSLIILDELGRGTSLQEGVACAIAIILYLLKKKSFLIVATHFNEICLLSMVNKHLQNYHFQMKSTVIDGKFQLNFDRKLHYGSMINVENYGIFISNITSFPKSIIKRAEEIAHQLSISTTIGDDKIKNFMKLEQTMISLISNFYDAECDDDEKKYEMHHNAARILKEIQNKYSN</sequence>
<dbReference type="InterPro" id="IPR027417">
    <property type="entry name" value="P-loop_NTPase"/>
</dbReference>
<dbReference type="InterPro" id="IPR007861">
    <property type="entry name" value="DNA_mismatch_repair_MutS_clamp"/>
</dbReference>
<dbReference type="InterPro" id="IPR011184">
    <property type="entry name" value="DNA_mismatch_repair_Msh2"/>
</dbReference>
<protein>
    <recommendedName>
        <fullName evidence="6">DNA mismatch repair proteins mutS family domain-containing protein</fullName>
    </recommendedName>
</protein>